<evidence type="ECO:0000259" key="1">
    <source>
        <dbReference type="PROSITE" id="PS50943"/>
    </source>
</evidence>
<dbReference type="Pfam" id="PF01381">
    <property type="entry name" value="HTH_3"/>
    <property type="match status" value="1"/>
</dbReference>
<evidence type="ECO:0000313" key="2">
    <source>
        <dbReference type="EMBL" id="TCO09240.1"/>
    </source>
</evidence>
<keyword evidence="2" id="KW-0238">DNA-binding</keyword>
<dbReference type="PROSITE" id="PS50943">
    <property type="entry name" value="HTH_CROC1"/>
    <property type="match status" value="1"/>
</dbReference>
<gene>
    <name evidence="2" type="ORF">EV194_103151</name>
</gene>
<dbReference type="Proteomes" id="UP000295221">
    <property type="component" value="Unassembled WGS sequence"/>
</dbReference>
<comment type="caution">
    <text evidence="2">The sequence shown here is derived from an EMBL/GenBank/DDBJ whole genome shotgun (WGS) entry which is preliminary data.</text>
</comment>
<dbReference type="InterPro" id="IPR001387">
    <property type="entry name" value="Cro/C1-type_HTH"/>
</dbReference>
<accession>A0A4V2RWM9</accession>
<dbReference type="SMART" id="SM00530">
    <property type="entry name" value="HTH_XRE"/>
    <property type="match status" value="1"/>
</dbReference>
<evidence type="ECO:0000313" key="3">
    <source>
        <dbReference type="Proteomes" id="UP000295221"/>
    </source>
</evidence>
<organism evidence="2 3">
    <name type="scientific">Natronoflexus pectinivorans</name>
    <dbReference type="NCBI Taxonomy" id="682526"/>
    <lineage>
        <taxon>Bacteria</taxon>
        <taxon>Pseudomonadati</taxon>
        <taxon>Bacteroidota</taxon>
        <taxon>Bacteroidia</taxon>
        <taxon>Marinilabiliales</taxon>
        <taxon>Marinilabiliaceae</taxon>
        <taxon>Natronoflexus</taxon>
    </lineage>
</organism>
<dbReference type="CDD" id="cd00093">
    <property type="entry name" value="HTH_XRE"/>
    <property type="match status" value="1"/>
</dbReference>
<dbReference type="RefSeq" id="WP_132433131.1">
    <property type="nucleotide sequence ID" value="NZ_SLWK01000003.1"/>
</dbReference>
<reference evidence="2 3" key="1">
    <citation type="submission" date="2019-03" db="EMBL/GenBank/DDBJ databases">
        <title>Genomic Encyclopedia of Type Strains, Phase IV (KMG-IV): sequencing the most valuable type-strain genomes for metagenomic binning, comparative biology and taxonomic classification.</title>
        <authorList>
            <person name="Goeker M."/>
        </authorList>
    </citation>
    <scope>NUCLEOTIDE SEQUENCE [LARGE SCALE GENOMIC DNA]</scope>
    <source>
        <strain evidence="2 3">DSM 24179</strain>
    </source>
</reference>
<dbReference type="InterPro" id="IPR010982">
    <property type="entry name" value="Lambda_DNA-bd_dom_sf"/>
</dbReference>
<dbReference type="SUPFAM" id="SSF47413">
    <property type="entry name" value="lambda repressor-like DNA-binding domains"/>
    <property type="match status" value="1"/>
</dbReference>
<dbReference type="GO" id="GO:0003677">
    <property type="term" value="F:DNA binding"/>
    <property type="evidence" value="ECO:0007669"/>
    <property type="project" value="UniProtKB-KW"/>
</dbReference>
<protein>
    <submittedName>
        <fullName evidence="2">DNA-binding XRE family transcriptional regulator</fullName>
    </submittedName>
</protein>
<proteinExistence type="predicted"/>
<sequence length="151" mass="17162">MKERLQILIKKENLSPVKFSEIVGVQRSAVSHILSGRNNPSLDVIQKILRNFPHISSDWLITGNGEMYRTNIEVDAKQPSNKPTGLFDTIKEEPVITYVTNKNAAKNDVIEKPNVTPQQKENISIAKDQDVERIVVFYTNGTFKEYKPANH</sequence>
<feature type="domain" description="HTH cro/C1-type" evidence="1">
    <location>
        <begin position="5"/>
        <end position="60"/>
    </location>
</feature>
<dbReference type="EMBL" id="SLWK01000003">
    <property type="protein sequence ID" value="TCO09240.1"/>
    <property type="molecule type" value="Genomic_DNA"/>
</dbReference>
<name>A0A4V2RWM9_9BACT</name>
<dbReference type="Gene3D" id="1.10.260.40">
    <property type="entry name" value="lambda repressor-like DNA-binding domains"/>
    <property type="match status" value="1"/>
</dbReference>
<keyword evidence="3" id="KW-1185">Reference proteome</keyword>
<dbReference type="AlphaFoldDB" id="A0A4V2RWM9"/>
<dbReference type="OrthoDB" id="1034290at2"/>